<dbReference type="InterPro" id="IPR038606">
    <property type="entry name" value="To_sf"/>
</dbReference>
<sequence>MGREDRRKVDLKKRELNATVFNPKFVFLSNYEVSGKIFIMPITGKGKSNITNVNTTLDVNIKWDFVKRNGVKHMKIRSYAYKIKPSRTYIRLDNLFNGDKYLGEEMNRFLNENYKELQAAFLPVFEQVLADEDKNEMNDIFATVSYDNYKELQAAFLPVFERVLADEDKNEMNDIFATVSYDQLFLD</sequence>
<dbReference type="Gene3D" id="3.15.10.30">
    <property type="entry name" value="Haemolymph juvenile hormone binding protein"/>
    <property type="match status" value="1"/>
</dbReference>
<organism evidence="1 2">
    <name type="scientific">Diaphorina citri</name>
    <name type="common">Asian citrus psyllid</name>
    <dbReference type="NCBI Taxonomy" id="121845"/>
    <lineage>
        <taxon>Eukaryota</taxon>
        <taxon>Metazoa</taxon>
        <taxon>Ecdysozoa</taxon>
        <taxon>Arthropoda</taxon>
        <taxon>Hexapoda</taxon>
        <taxon>Insecta</taxon>
        <taxon>Pterygota</taxon>
        <taxon>Neoptera</taxon>
        <taxon>Paraneoptera</taxon>
        <taxon>Hemiptera</taxon>
        <taxon>Sternorrhyncha</taxon>
        <taxon>Psylloidea</taxon>
        <taxon>Psyllidae</taxon>
        <taxon>Diaphorininae</taxon>
        <taxon>Diaphorina</taxon>
    </lineage>
</organism>
<reference evidence="2" key="1">
    <citation type="submission" date="2025-08" db="UniProtKB">
        <authorList>
            <consortium name="RefSeq"/>
        </authorList>
    </citation>
    <scope>IDENTIFICATION</scope>
</reference>
<evidence type="ECO:0000313" key="2">
    <source>
        <dbReference type="RefSeq" id="XP_026684440.1"/>
    </source>
</evidence>
<dbReference type="GO" id="GO:0005615">
    <property type="term" value="C:extracellular space"/>
    <property type="evidence" value="ECO:0007669"/>
    <property type="project" value="TreeGrafter"/>
</dbReference>
<dbReference type="PANTHER" id="PTHR11008">
    <property type="entry name" value="PROTEIN TAKEOUT-LIKE PROTEIN"/>
    <property type="match status" value="1"/>
</dbReference>
<dbReference type="AlphaFoldDB" id="A0A3Q0JCI7"/>
<dbReference type="InterPro" id="IPR010562">
    <property type="entry name" value="Haemolymph_juvenile_hormone-bd"/>
</dbReference>
<dbReference type="RefSeq" id="XP_026684440.1">
    <property type="nucleotide sequence ID" value="XM_026828639.1"/>
</dbReference>
<keyword evidence="1" id="KW-1185">Reference proteome</keyword>
<gene>
    <name evidence="2" type="primary">LOC103516165</name>
</gene>
<dbReference type="PANTHER" id="PTHR11008:SF32">
    <property type="entry name" value="CIRCADIAN CLOCK-CONTROLLED PROTEIN DAYWAKE-RELATED"/>
    <property type="match status" value="1"/>
</dbReference>
<dbReference type="GeneID" id="103516165"/>
<dbReference type="Proteomes" id="UP000079169">
    <property type="component" value="Unplaced"/>
</dbReference>
<accession>A0A3Q0JCI7</accession>
<dbReference type="KEGG" id="dci:103516165"/>
<proteinExistence type="predicted"/>
<dbReference type="PaxDb" id="121845-A0A3Q0JCI7"/>
<dbReference type="Pfam" id="PF06585">
    <property type="entry name" value="JHBP"/>
    <property type="match status" value="1"/>
</dbReference>
<dbReference type="SMART" id="SM00700">
    <property type="entry name" value="JHBP"/>
    <property type="match status" value="1"/>
</dbReference>
<evidence type="ECO:0000313" key="1">
    <source>
        <dbReference type="Proteomes" id="UP000079169"/>
    </source>
</evidence>
<protein>
    <submittedName>
        <fullName evidence="2">Protein takeout-like</fullName>
    </submittedName>
</protein>
<name>A0A3Q0JCI7_DIACI</name>